<dbReference type="RefSeq" id="WP_122824291.1">
    <property type="nucleotide sequence ID" value="NZ_CP033325.1"/>
</dbReference>
<name>A0ABV9DDC3_9MICO</name>
<evidence type="ECO:0000313" key="3">
    <source>
        <dbReference type="Proteomes" id="UP001595955"/>
    </source>
</evidence>
<gene>
    <name evidence="2" type="ORF">ACFO3F_11125</name>
</gene>
<keyword evidence="3" id="KW-1185">Reference proteome</keyword>
<feature type="transmembrane region" description="Helical" evidence="1">
    <location>
        <begin position="12"/>
        <end position="33"/>
    </location>
</feature>
<dbReference type="InterPro" id="IPR025058">
    <property type="entry name" value="DUF3995"/>
</dbReference>
<dbReference type="Pfam" id="PF13160">
    <property type="entry name" value="DUF3995"/>
    <property type="match status" value="1"/>
</dbReference>
<keyword evidence="1" id="KW-1133">Transmembrane helix</keyword>
<dbReference type="Proteomes" id="UP001595955">
    <property type="component" value="Unassembled WGS sequence"/>
</dbReference>
<sequence length="169" mass="17719">MGSPRRARASRVCLGLACAAGLVHAAFSLYWAVGGTWLLDTVGQWAVRLHAEAPLQAGLVLAAVALAKAAGAVVPVLVDRQRIGGRAFWRALSWVGAVALVAYGGVNTLVSNAVLAGVIRPDGGYDRPAMIGHAWLWDPLFLVWGAALLAHLWLTRPGRGAAARTRRGA</sequence>
<feature type="transmembrane region" description="Helical" evidence="1">
    <location>
        <begin position="53"/>
        <end position="79"/>
    </location>
</feature>
<evidence type="ECO:0000256" key="1">
    <source>
        <dbReference type="SAM" id="Phobius"/>
    </source>
</evidence>
<reference evidence="3" key="1">
    <citation type="journal article" date="2019" name="Int. J. Syst. Evol. Microbiol.">
        <title>The Global Catalogue of Microorganisms (GCM) 10K type strain sequencing project: providing services to taxonomists for standard genome sequencing and annotation.</title>
        <authorList>
            <consortium name="The Broad Institute Genomics Platform"/>
            <consortium name="The Broad Institute Genome Sequencing Center for Infectious Disease"/>
            <person name="Wu L."/>
            <person name="Ma J."/>
        </authorList>
    </citation>
    <scope>NUCLEOTIDE SEQUENCE [LARGE SCALE GENOMIC DNA]</scope>
    <source>
        <strain evidence="3">JCM 3369</strain>
    </source>
</reference>
<evidence type="ECO:0000313" key="2">
    <source>
        <dbReference type="EMBL" id="MFC4555799.1"/>
    </source>
</evidence>
<feature type="transmembrane region" description="Helical" evidence="1">
    <location>
        <begin position="91"/>
        <end position="115"/>
    </location>
</feature>
<accession>A0ABV9DDC3</accession>
<keyword evidence="1" id="KW-0812">Transmembrane</keyword>
<comment type="caution">
    <text evidence="2">The sequence shown here is derived from an EMBL/GenBank/DDBJ whole genome shotgun (WGS) entry which is preliminary data.</text>
</comment>
<feature type="transmembrane region" description="Helical" evidence="1">
    <location>
        <begin position="135"/>
        <end position="154"/>
    </location>
</feature>
<keyword evidence="1" id="KW-0472">Membrane</keyword>
<proteinExistence type="predicted"/>
<organism evidence="2 3">
    <name type="scientific">Georgenia faecalis</name>
    <dbReference type="NCBI Taxonomy" id="2483799"/>
    <lineage>
        <taxon>Bacteria</taxon>
        <taxon>Bacillati</taxon>
        <taxon>Actinomycetota</taxon>
        <taxon>Actinomycetes</taxon>
        <taxon>Micrococcales</taxon>
        <taxon>Bogoriellaceae</taxon>
        <taxon>Georgenia</taxon>
    </lineage>
</organism>
<dbReference type="EMBL" id="JBHSGF010000007">
    <property type="protein sequence ID" value="MFC4555799.1"/>
    <property type="molecule type" value="Genomic_DNA"/>
</dbReference>
<protein>
    <submittedName>
        <fullName evidence="2">DUF3995 domain-containing protein</fullName>
    </submittedName>
</protein>